<name>A0A1B8SL67_9MYCO</name>
<protein>
    <submittedName>
        <fullName evidence="1">Uncharacterized protein</fullName>
    </submittedName>
</protein>
<dbReference type="AlphaFoldDB" id="A0A1B8SL67"/>
<dbReference type="RefSeq" id="WP_065286740.1">
    <property type="nucleotide sequence ID" value="NZ_LFOE01000001.1"/>
</dbReference>
<dbReference type="EMBL" id="LFOE01000001">
    <property type="protein sequence ID" value="OBY33471.1"/>
    <property type="molecule type" value="Genomic_DNA"/>
</dbReference>
<dbReference type="Proteomes" id="UP000092668">
    <property type="component" value="Unassembled WGS sequence"/>
</dbReference>
<proteinExistence type="predicted"/>
<reference evidence="1 2" key="1">
    <citation type="submission" date="2015-06" db="EMBL/GenBank/DDBJ databases">
        <title>Genome sequence of Mycobacterium kumamotonense strain Roo.</title>
        <authorList>
            <person name="Greninger A.L."/>
            <person name="Cunningham G."/>
            <person name="Miller S."/>
        </authorList>
    </citation>
    <scope>NUCLEOTIDE SEQUENCE [LARGE SCALE GENOMIC DNA]</scope>
    <source>
        <strain evidence="1 2">Roo</strain>
    </source>
</reference>
<keyword evidence="2" id="KW-1185">Reference proteome</keyword>
<sequence length="208" mass="23514">MIRRVSAKRIYRLYTTTFVPQGALAWEAMTDEHKQLWRNFAAALYEEHHPPAKLGTDIDVAERVGYLRSGADYSDVTSEEVKMETLTEDPDDEPVKTPVGYKLTEPVSQGKVETLPLKPRDQDSLRRMKSRLTELAAQTQAFDDGVSLFGPTECSDKQTEVAVAPTPRLVQLATDLDDMLVGWRAGARRKVEDACQRLLDFVREDDNE</sequence>
<gene>
    <name evidence="1" type="ORF">ACT18_00540</name>
</gene>
<organism evidence="1 2">
    <name type="scientific">Mycolicibacter kumamotonensis</name>
    <dbReference type="NCBI Taxonomy" id="354243"/>
    <lineage>
        <taxon>Bacteria</taxon>
        <taxon>Bacillati</taxon>
        <taxon>Actinomycetota</taxon>
        <taxon>Actinomycetes</taxon>
        <taxon>Mycobacteriales</taxon>
        <taxon>Mycobacteriaceae</taxon>
        <taxon>Mycolicibacter</taxon>
    </lineage>
</organism>
<accession>A0A1B8SL67</accession>
<evidence type="ECO:0000313" key="2">
    <source>
        <dbReference type="Proteomes" id="UP000092668"/>
    </source>
</evidence>
<evidence type="ECO:0000313" key="1">
    <source>
        <dbReference type="EMBL" id="OBY33471.1"/>
    </source>
</evidence>
<comment type="caution">
    <text evidence="1">The sequence shown here is derived from an EMBL/GenBank/DDBJ whole genome shotgun (WGS) entry which is preliminary data.</text>
</comment>